<accession>A0A563F367</accession>
<dbReference type="InterPro" id="IPR028978">
    <property type="entry name" value="Chorismate_lyase_/UTRA_dom_sf"/>
</dbReference>
<sequence length="239" mass="26430">MPTELLLDRPKGGQLGEILENLVIALGPGVLLPSERVLADRYAVARMTVRQELSRLAADGVVVRRPRLGTFTAEPKTAQVDLVTSFSGYARQHGMTPGAKVLNADVELASARLADLLEVSVGRPLMRLVRLRTADGVPMAIERTYLSVDRFPGITELDWSSRSLYQELVQRWGVKVETTSARISAVLPEQDEAKLLQIPRTQPCFVIEGTPRDSTGLVVETGRSIYRADRYEVITQVQH</sequence>
<dbReference type="GO" id="GO:0003677">
    <property type="term" value="F:DNA binding"/>
    <property type="evidence" value="ECO:0007669"/>
    <property type="project" value="UniProtKB-KW"/>
</dbReference>
<dbReference type="PANTHER" id="PTHR44846">
    <property type="entry name" value="MANNOSYL-D-GLYCERATE TRANSPORT/METABOLISM SYSTEM REPRESSOR MNGR-RELATED"/>
    <property type="match status" value="1"/>
</dbReference>
<evidence type="ECO:0000256" key="1">
    <source>
        <dbReference type="ARBA" id="ARBA00023015"/>
    </source>
</evidence>
<dbReference type="InterPro" id="IPR036388">
    <property type="entry name" value="WH-like_DNA-bd_sf"/>
</dbReference>
<organism evidence="5 6">
    <name type="scientific">Lentzea tibetensis</name>
    <dbReference type="NCBI Taxonomy" id="2591470"/>
    <lineage>
        <taxon>Bacteria</taxon>
        <taxon>Bacillati</taxon>
        <taxon>Actinomycetota</taxon>
        <taxon>Actinomycetes</taxon>
        <taxon>Pseudonocardiales</taxon>
        <taxon>Pseudonocardiaceae</taxon>
        <taxon>Lentzea</taxon>
    </lineage>
</organism>
<dbReference type="SUPFAM" id="SSF64288">
    <property type="entry name" value="Chorismate lyase-like"/>
    <property type="match status" value="1"/>
</dbReference>
<dbReference type="SMART" id="SM00866">
    <property type="entry name" value="UTRA"/>
    <property type="match status" value="1"/>
</dbReference>
<dbReference type="Proteomes" id="UP000316639">
    <property type="component" value="Unassembled WGS sequence"/>
</dbReference>
<keyword evidence="6" id="KW-1185">Reference proteome</keyword>
<evidence type="ECO:0000256" key="3">
    <source>
        <dbReference type="ARBA" id="ARBA00023163"/>
    </source>
</evidence>
<keyword evidence="1" id="KW-0805">Transcription regulation</keyword>
<feature type="domain" description="HTH gntR-type" evidence="4">
    <location>
        <begin position="9"/>
        <end position="75"/>
    </location>
</feature>
<evidence type="ECO:0000256" key="2">
    <source>
        <dbReference type="ARBA" id="ARBA00023125"/>
    </source>
</evidence>
<dbReference type="SMART" id="SM00345">
    <property type="entry name" value="HTH_GNTR"/>
    <property type="match status" value="1"/>
</dbReference>
<dbReference type="CDD" id="cd07377">
    <property type="entry name" value="WHTH_GntR"/>
    <property type="match status" value="1"/>
</dbReference>
<gene>
    <name evidence="5" type="ORF">FKR81_01085</name>
</gene>
<dbReference type="PROSITE" id="PS50949">
    <property type="entry name" value="HTH_GNTR"/>
    <property type="match status" value="1"/>
</dbReference>
<dbReference type="EMBL" id="VOBR01000001">
    <property type="protein sequence ID" value="TWP54390.1"/>
    <property type="molecule type" value="Genomic_DNA"/>
</dbReference>
<dbReference type="Pfam" id="PF00392">
    <property type="entry name" value="GntR"/>
    <property type="match status" value="1"/>
</dbReference>
<evidence type="ECO:0000313" key="5">
    <source>
        <dbReference type="EMBL" id="TWP54390.1"/>
    </source>
</evidence>
<dbReference type="PRINTS" id="PR00035">
    <property type="entry name" value="HTHGNTR"/>
</dbReference>
<evidence type="ECO:0000313" key="6">
    <source>
        <dbReference type="Proteomes" id="UP000316639"/>
    </source>
</evidence>
<dbReference type="InterPro" id="IPR011663">
    <property type="entry name" value="UTRA"/>
</dbReference>
<evidence type="ECO:0000259" key="4">
    <source>
        <dbReference type="PROSITE" id="PS50949"/>
    </source>
</evidence>
<dbReference type="AlphaFoldDB" id="A0A563F367"/>
<comment type="caution">
    <text evidence="5">The sequence shown here is derived from an EMBL/GenBank/DDBJ whole genome shotgun (WGS) entry which is preliminary data.</text>
</comment>
<dbReference type="InterPro" id="IPR000524">
    <property type="entry name" value="Tscrpt_reg_HTH_GntR"/>
</dbReference>
<name>A0A563F367_9PSEU</name>
<dbReference type="Gene3D" id="1.10.10.10">
    <property type="entry name" value="Winged helix-like DNA-binding domain superfamily/Winged helix DNA-binding domain"/>
    <property type="match status" value="1"/>
</dbReference>
<dbReference type="GO" id="GO:0003700">
    <property type="term" value="F:DNA-binding transcription factor activity"/>
    <property type="evidence" value="ECO:0007669"/>
    <property type="project" value="InterPro"/>
</dbReference>
<reference evidence="5 6" key="1">
    <citation type="submission" date="2019-07" db="EMBL/GenBank/DDBJ databases">
        <title>Lentzea xizangensis sp. nov., isolated from Qinghai-Tibetan Plateau Soils.</title>
        <authorList>
            <person name="Huang J."/>
        </authorList>
    </citation>
    <scope>NUCLEOTIDE SEQUENCE [LARGE SCALE GENOMIC DNA]</scope>
    <source>
        <strain evidence="5 6">FXJ1.1311</strain>
    </source>
</reference>
<dbReference type="Pfam" id="PF07702">
    <property type="entry name" value="UTRA"/>
    <property type="match status" value="1"/>
</dbReference>
<dbReference type="InterPro" id="IPR050679">
    <property type="entry name" value="Bact_HTH_transcr_reg"/>
</dbReference>
<dbReference type="OrthoDB" id="8584262at2"/>
<dbReference type="Gene3D" id="3.40.1410.10">
    <property type="entry name" value="Chorismate lyase-like"/>
    <property type="match status" value="1"/>
</dbReference>
<dbReference type="SUPFAM" id="SSF46785">
    <property type="entry name" value="Winged helix' DNA-binding domain"/>
    <property type="match status" value="1"/>
</dbReference>
<proteinExistence type="predicted"/>
<dbReference type="InterPro" id="IPR036390">
    <property type="entry name" value="WH_DNA-bd_sf"/>
</dbReference>
<protein>
    <submittedName>
        <fullName evidence="5">GntR family transcriptional regulator</fullName>
    </submittedName>
</protein>
<keyword evidence="2" id="KW-0238">DNA-binding</keyword>
<keyword evidence="3" id="KW-0804">Transcription</keyword>